<dbReference type="Proteomes" id="UP000006281">
    <property type="component" value="Chromosome"/>
</dbReference>
<sequence>MTRNLVVRSVLPIAVIGLVLTGCTTKTPGGATPTSGAATSTTETSDGGTTTSEPSGGGDLAAFDACKELNEVASKLSLSRIQKDVGTACQARFGQTTTIVTVKAFPQLGIADLSAGPKAQPSDIPVGAHKAKRVKTPLTDTDCVVSVEITAKSRVDFVAASTTSPDEACDAATQVATAVEPKLPK</sequence>
<keyword evidence="3" id="KW-1185">Reference proteome</keyword>
<reference evidence="2 3" key="1">
    <citation type="journal article" date="2012" name="BMC Genomics">
        <title>Complete genome sequence of Saccharothrix espanaensis DSM 44229T and comparison to the other completely sequenced Pseudonocardiaceae.</title>
        <authorList>
            <person name="Strobel T."/>
            <person name="Al-Dilaimi A."/>
            <person name="Blom J."/>
            <person name="Gessner A."/>
            <person name="Kalinowski J."/>
            <person name="Luzhetska M."/>
            <person name="Puhler A."/>
            <person name="Szczepanowski R."/>
            <person name="Bechthold A."/>
            <person name="Ruckert C."/>
        </authorList>
    </citation>
    <scope>NUCLEOTIDE SEQUENCE [LARGE SCALE GENOMIC DNA]</scope>
    <source>
        <strain evidence="3">ATCC 51144 / DSM 44229 / JCM 9112 / NBRC 15066 / NRRL 15764</strain>
    </source>
</reference>
<evidence type="ECO:0000313" key="2">
    <source>
        <dbReference type="EMBL" id="CCH35407.1"/>
    </source>
</evidence>
<gene>
    <name evidence="2" type="ordered locus">BN6_81900</name>
</gene>
<accession>K0KCW2</accession>
<dbReference type="AlphaFoldDB" id="K0KCW2"/>
<dbReference type="PATRIC" id="fig|1179773.3.peg.8267"/>
<proteinExistence type="predicted"/>
<dbReference type="PROSITE" id="PS51257">
    <property type="entry name" value="PROKAR_LIPOPROTEIN"/>
    <property type="match status" value="1"/>
</dbReference>
<evidence type="ECO:0000256" key="1">
    <source>
        <dbReference type="SAM" id="MobiDB-lite"/>
    </source>
</evidence>
<dbReference type="eggNOG" id="ENOG502ZK2U">
    <property type="taxonomic scope" value="Bacteria"/>
</dbReference>
<protein>
    <submittedName>
        <fullName evidence="2">Uncharacterized protein</fullName>
    </submittedName>
</protein>
<feature type="region of interest" description="Disordered" evidence="1">
    <location>
        <begin position="27"/>
        <end position="57"/>
    </location>
</feature>
<dbReference type="EMBL" id="HE804045">
    <property type="protein sequence ID" value="CCH35407.1"/>
    <property type="molecule type" value="Genomic_DNA"/>
</dbReference>
<organism evidence="2 3">
    <name type="scientific">Saccharothrix espanaensis (strain ATCC 51144 / DSM 44229 / JCM 9112 / NBRC 15066 / NRRL 15764)</name>
    <dbReference type="NCBI Taxonomy" id="1179773"/>
    <lineage>
        <taxon>Bacteria</taxon>
        <taxon>Bacillati</taxon>
        <taxon>Actinomycetota</taxon>
        <taxon>Actinomycetes</taxon>
        <taxon>Pseudonocardiales</taxon>
        <taxon>Pseudonocardiaceae</taxon>
        <taxon>Saccharothrix</taxon>
    </lineage>
</organism>
<feature type="compositionally biased region" description="Low complexity" evidence="1">
    <location>
        <begin position="27"/>
        <end position="54"/>
    </location>
</feature>
<dbReference type="STRING" id="1179773.BN6_81900"/>
<dbReference type="KEGG" id="sesp:BN6_81900"/>
<dbReference type="HOGENOM" id="CLU_125475_0_0_11"/>
<name>K0KCW2_SACES</name>
<evidence type="ECO:0000313" key="3">
    <source>
        <dbReference type="Proteomes" id="UP000006281"/>
    </source>
</evidence>